<dbReference type="NCBIfam" id="TIGR00229">
    <property type="entry name" value="sensory_box"/>
    <property type="match status" value="2"/>
</dbReference>
<dbReference type="SUPFAM" id="SSF53850">
    <property type="entry name" value="Periplasmic binding protein-like II"/>
    <property type="match status" value="1"/>
</dbReference>
<dbReference type="SUPFAM" id="SSF141868">
    <property type="entry name" value="EAL domain-like"/>
    <property type="match status" value="1"/>
</dbReference>
<evidence type="ECO:0000313" key="6">
    <source>
        <dbReference type="EMBL" id="ENO85894.1"/>
    </source>
</evidence>
<dbReference type="SMART" id="SM00052">
    <property type="entry name" value="EAL"/>
    <property type="match status" value="1"/>
</dbReference>
<dbReference type="InterPro" id="IPR013655">
    <property type="entry name" value="PAS_fold_3"/>
</dbReference>
<dbReference type="InterPro" id="IPR000160">
    <property type="entry name" value="GGDEF_dom"/>
</dbReference>
<evidence type="ECO:0000259" key="3">
    <source>
        <dbReference type="PROSITE" id="PS50113"/>
    </source>
</evidence>
<dbReference type="Pfam" id="PF00990">
    <property type="entry name" value="GGDEF"/>
    <property type="match status" value="1"/>
</dbReference>
<evidence type="ECO:0000259" key="2">
    <source>
        <dbReference type="PROSITE" id="PS50112"/>
    </source>
</evidence>
<name>N6Z170_THASP</name>
<dbReference type="Pfam" id="PF08447">
    <property type="entry name" value="PAS_3"/>
    <property type="match status" value="1"/>
</dbReference>
<feature type="domain" description="PAC" evidence="3">
    <location>
        <begin position="434"/>
        <end position="487"/>
    </location>
</feature>
<proteinExistence type="predicted"/>
<dbReference type="SUPFAM" id="SSF55073">
    <property type="entry name" value="Nucleotide cyclase"/>
    <property type="match status" value="1"/>
</dbReference>
<dbReference type="SMART" id="SM00086">
    <property type="entry name" value="PAC"/>
    <property type="match status" value="2"/>
</dbReference>
<dbReference type="SMART" id="SM00267">
    <property type="entry name" value="GGDEF"/>
    <property type="match status" value="1"/>
</dbReference>
<dbReference type="Proteomes" id="UP000013042">
    <property type="component" value="Unassembled WGS sequence"/>
</dbReference>
<dbReference type="InterPro" id="IPR029787">
    <property type="entry name" value="Nucleotide_cyclase"/>
</dbReference>
<dbReference type="InterPro" id="IPR000014">
    <property type="entry name" value="PAS"/>
</dbReference>
<dbReference type="Pfam" id="PF12974">
    <property type="entry name" value="Phosphonate-bd"/>
    <property type="match status" value="1"/>
</dbReference>
<sequence length="1052" mass="116717">MLMRRLLRTVVLLVCLSLGSAALHARTDLDFGVYSARPKALVEASWQPFVDYLNQHLDGVEVRLHALDDAGLQRALAAGEIDLLLTNPVHFIELRASNPLSGAIATVVADAGGQALSEFGGVILVRAADASLKTLADLRGRRVGTTHANFLATYPAQALEMKAAGIDPGSLRMFTLRQTQDSVVEAVLDGRVDAGFVRTGLFEALVAEGRDLSGLRVLHPLQHPGFPLRSSTRLYPEWPLVALRQADPALMRKVAALALGLETADPAARAAGIHGFTIPADYARVEEMLRELRLPPFDATPPFTWNDVWARYHETIFVLGLATLAIVLLLVRLAQRNLALSQANAAARRLAAEIELDRHHLRNVIEATQAGSWEWNLETGEWKMDARWAAMLGLAAEDCDGEGRACWRKRVHPADLAEAERELDRHIRGETAFYEHDLRLRHCDGRWIWVYDRALAVRRDADGRALLLTGAQIDIDRRKENEERLRLAASVFSSSYEAILITDVDNRIVDVNPAFCRITGYSREESLGRDPGMLASGRQGREFYRAMWQAIEEHDHWQGELWNRRKDGSEFAEVLSISRVRDARGRVIHHLAMFSDISRLKKHEEELNRIAYFDPLTGAPNRRLLDDRLRQAIAHSRRTGKPLAVCVIDLDGFKPVNDQLGHEAGDQVLIGIVDRLGAILRASDTVARLGGDEFVLLLEDIEGERVLERVLEAIRTPIALAGQQVCVSASIGVTLFPEDDADPDTLLRHADQAMYRAKQRGRNCIQFFDASVEEQQRVRKERLERLDQALRRQEFVLHFQPQADMVDGRPLGMEALLRWQHPERGLLAPGEFLPDLEGTELETRLGQWVVDHALGALEHCRAAGLDIGVSVNVGPGPLMQAGFVASVRSALERHPDIPPERLELEILESTALDDMVLAMDVLEACHRLGVRIALDDFGTGYASLRHFRQLPFDRLKIDRSFVLDMLEDGEARAIVGAVVQLARTFGREVIAEGVETPAHAAALLALGCRLGQGFGIARPMPVEHIPGWVSWQTLAPCADDAACASSGRCPPI</sequence>
<dbReference type="FunFam" id="3.30.70.270:FF:000001">
    <property type="entry name" value="Diguanylate cyclase domain protein"/>
    <property type="match status" value="1"/>
</dbReference>
<dbReference type="PROSITE" id="PS50112">
    <property type="entry name" value="PAS"/>
    <property type="match status" value="1"/>
</dbReference>
<feature type="signal peptide" evidence="1">
    <location>
        <begin position="1"/>
        <end position="25"/>
    </location>
</feature>
<dbReference type="CDD" id="cd01949">
    <property type="entry name" value="GGDEF"/>
    <property type="match status" value="1"/>
</dbReference>
<dbReference type="AlphaFoldDB" id="N6Z170"/>
<comment type="caution">
    <text evidence="6">The sequence shown here is derived from an EMBL/GenBank/DDBJ whole genome shotgun (WGS) entry which is preliminary data.</text>
</comment>
<dbReference type="InterPro" id="IPR035919">
    <property type="entry name" value="EAL_sf"/>
</dbReference>
<evidence type="ECO:0000313" key="7">
    <source>
        <dbReference type="Proteomes" id="UP000013042"/>
    </source>
</evidence>
<dbReference type="SMART" id="SM00091">
    <property type="entry name" value="PAS"/>
    <property type="match status" value="2"/>
</dbReference>
<dbReference type="PROSITE" id="PS50113">
    <property type="entry name" value="PAC"/>
    <property type="match status" value="2"/>
</dbReference>
<dbReference type="InterPro" id="IPR001633">
    <property type="entry name" value="EAL_dom"/>
</dbReference>
<dbReference type="InterPro" id="IPR052155">
    <property type="entry name" value="Biofilm_reg_signaling"/>
</dbReference>
<feature type="domain" description="PAS" evidence="2">
    <location>
        <begin position="481"/>
        <end position="529"/>
    </location>
</feature>
<dbReference type="InterPro" id="IPR043128">
    <property type="entry name" value="Rev_trsase/Diguanyl_cyclase"/>
</dbReference>
<feature type="domain" description="PAC" evidence="3">
    <location>
        <begin position="557"/>
        <end position="609"/>
    </location>
</feature>
<dbReference type="CDD" id="cd01948">
    <property type="entry name" value="EAL"/>
    <property type="match status" value="1"/>
</dbReference>
<accession>N6Z170</accession>
<dbReference type="PANTHER" id="PTHR44757">
    <property type="entry name" value="DIGUANYLATE CYCLASE DGCP"/>
    <property type="match status" value="1"/>
</dbReference>
<dbReference type="SUPFAM" id="SSF55785">
    <property type="entry name" value="PYP-like sensor domain (PAS domain)"/>
    <property type="match status" value="2"/>
</dbReference>
<dbReference type="InterPro" id="IPR035965">
    <property type="entry name" value="PAS-like_dom_sf"/>
</dbReference>
<dbReference type="Gene3D" id="3.20.20.450">
    <property type="entry name" value="EAL domain"/>
    <property type="match status" value="1"/>
</dbReference>
<dbReference type="NCBIfam" id="TIGR00254">
    <property type="entry name" value="GGDEF"/>
    <property type="match status" value="1"/>
</dbReference>
<gene>
    <name evidence="6" type="ORF">C665_08965</name>
</gene>
<keyword evidence="1" id="KW-0732">Signal</keyword>
<dbReference type="EMBL" id="AMXD01000044">
    <property type="protein sequence ID" value="ENO85894.1"/>
    <property type="molecule type" value="Genomic_DNA"/>
</dbReference>
<feature type="domain" description="EAL" evidence="4">
    <location>
        <begin position="779"/>
        <end position="1033"/>
    </location>
</feature>
<dbReference type="InterPro" id="IPR001610">
    <property type="entry name" value="PAC"/>
</dbReference>
<dbReference type="CDD" id="cd00130">
    <property type="entry name" value="PAS"/>
    <property type="match status" value="2"/>
</dbReference>
<dbReference type="PROSITE" id="PS50883">
    <property type="entry name" value="EAL"/>
    <property type="match status" value="1"/>
</dbReference>
<dbReference type="PANTHER" id="PTHR44757:SF2">
    <property type="entry name" value="BIOFILM ARCHITECTURE MAINTENANCE PROTEIN MBAA"/>
    <property type="match status" value="1"/>
</dbReference>
<dbReference type="PROSITE" id="PS50887">
    <property type="entry name" value="GGDEF"/>
    <property type="match status" value="1"/>
</dbReference>
<dbReference type="Pfam" id="PF13426">
    <property type="entry name" value="PAS_9"/>
    <property type="match status" value="1"/>
</dbReference>
<feature type="domain" description="GGDEF" evidence="5">
    <location>
        <begin position="641"/>
        <end position="770"/>
    </location>
</feature>
<evidence type="ECO:0000259" key="4">
    <source>
        <dbReference type="PROSITE" id="PS50883"/>
    </source>
</evidence>
<dbReference type="GO" id="GO:0003824">
    <property type="term" value="F:catalytic activity"/>
    <property type="evidence" value="ECO:0007669"/>
    <property type="project" value="UniProtKB-ARBA"/>
</dbReference>
<dbReference type="InterPro" id="IPR000700">
    <property type="entry name" value="PAS-assoc_C"/>
</dbReference>
<evidence type="ECO:0000256" key="1">
    <source>
        <dbReference type="SAM" id="SignalP"/>
    </source>
</evidence>
<dbReference type="Gene3D" id="3.30.450.20">
    <property type="entry name" value="PAS domain"/>
    <property type="match status" value="2"/>
</dbReference>
<dbReference type="Gene3D" id="3.30.70.270">
    <property type="match status" value="1"/>
</dbReference>
<organism evidence="6 7">
    <name type="scientific">Thauera aminoaromatica S2</name>
    <dbReference type="NCBI Taxonomy" id="1234381"/>
    <lineage>
        <taxon>Bacteria</taxon>
        <taxon>Pseudomonadati</taxon>
        <taxon>Pseudomonadota</taxon>
        <taxon>Betaproteobacteria</taxon>
        <taxon>Rhodocyclales</taxon>
        <taxon>Zoogloeaceae</taxon>
        <taxon>Thauera</taxon>
    </lineage>
</organism>
<dbReference type="Pfam" id="PF00563">
    <property type="entry name" value="EAL"/>
    <property type="match status" value="1"/>
</dbReference>
<evidence type="ECO:0000259" key="5">
    <source>
        <dbReference type="PROSITE" id="PS50887"/>
    </source>
</evidence>
<reference evidence="6 7" key="1">
    <citation type="submission" date="2012-09" db="EMBL/GenBank/DDBJ databases">
        <title>Draft Genome Sequences of 6 Strains from Genus Thauera.</title>
        <authorList>
            <person name="Liu B."/>
            <person name="Shapleigh J.P."/>
            <person name="Frostegard A.H."/>
        </authorList>
    </citation>
    <scope>NUCLEOTIDE SEQUENCE [LARGE SCALE GENOMIC DNA]</scope>
    <source>
        <strain evidence="6 7">S2</strain>
    </source>
</reference>
<feature type="chain" id="PRO_5004128525" evidence="1">
    <location>
        <begin position="26"/>
        <end position="1052"/>
    </location>
</feature>
<dbReference type="Gene3D" id="3.40.190.10">
    <property type="entry name" value="Periplasmic binding protein-like II"/>
    <property type="match status" value="2"/>
</dbReference>
<protein>
    <submittedName>
        <fullName evidence="6">PAS/PAC sensor-containing diguanylate cyclase/phosphodiesterase</fullName>
    </submittedName>
</protein>